<feature type="region of interest" description="Disordered" evidence="1">
    <location>
        <begin position="251"/>
        <end position="308"/>
    </location>
</feature>
<organism evidence="5">
    <name type="scientific">bioreactor metagenome</name>
    <dbReference type="NCBI Taxonomy" id="1076179"/>
    <lineage>
        <taxon>unclassified sequences</taxon>
        <taxon>metagenomes</taxon>
        <taxon>ecological metagenomes</taxon>
    </lineage>
</organism>
<dbReference type="Pfam" id="PF03432">
    <property type="entry name" value="Relaxase"/>
    <property type="match status" value="1"/>
</dbReference>
<evidence type="ECO:0000313" key="5">
    <source>
        <dbReference type="EMBL" id="MPM17054.1"/>
    </source>
</evidence>
<dbReference type="EMBL" id="VSSQ01002723">
    <property type="protein sequence ID" value="MPM17054.1"/>
    <property type="molecule type" value="Genomic_DNA"/>
</dbReference>
<dbReference type="Pfam" id="PF16793">
    <property type="entry name" value="RepB_primase"/>
    <property type="match status" value="1"/>
</dbReference>
<dbReference type="InterPro" id="IPR005094">
    <property type="entry name" value="Endonuclease_MobA/VirD2"/>
</dbReference>
<dbReference type="Gene3D" id="1.10.1240.50">
    <property type="match status" value="1"/>
</dbReference>
<dbReference type="AlphaFoldDB" id="A0A644XSE8"/>
<feature type="domain" description="RepB-like DNA primase" evidence="3">
    <location>
        <begin position="462"/>
        <end position="582"/>
    </location>
</feature>
<protein>
    <submittedName>
        <fullName evidence="5">Uncharacterized protein</fullName>
    </submittedName>
</protein>
<reference evidence="5" key="1">
    <citation type="submission" date="2019-08" db="EMBL/GenBank/DDBJ databases">
        <authorList>
            <person name="Kucharzyk K."/>
            <person name="Murdoch R.W."/>
            <person name="Higgins S."/>
            <person name="Loffler F."/>
        </authorList>
    </citation>
    <scope>NUCLEOTIDE SEQUENCE</scope>
</reference>
<evidence type="ECO:0000259" key="2">
    <source>
        <dbReference type="Pfam" id="PF03432"/>
    </source>
</evidence>
<evidence type="ECO:0000256" key="1">
    <source>
        <dbReference type="SAM" id="MobiDB-lite"/>
    </source>
</evidence>
<proteinExistence type="predicted"/>
<feature type="domain" description="RepB/MobA-like C-terminal" evidence="4">
    <location>
        <begin position="672"/>
        <end position="723"/>
    </location>
</feature>
<feature type="domain" description="MobA/VirD2-like nuclease" evidence="2">
    <location>
        <begin position="18"/>
        <end position="139"/>
    </location>
</feature>
<name>A0A644XSE8_9ZZZZ</name>
<dbReference type="InterPro" id="IPR054366">
    <property type="entry name" value="RepB/MobA-like_C"/>
</dbReference>
<gene>
    <name evidence="5" type="ORF">SDC9_63438</name>
</gene>
<comment type="caution">
    <text evidence="5">The sequence shown here is derived from an EMBL/GenBank/DDBJ whole genome shotgun (WGS) entry which is preliminary data.</text>
</comment>
<sequence length="745" mass="81757">MKAKTVRGKGFRGVLDYALKKSGAEIVGGNMSGENARELAAEFGEVRRLREEIEKPVWHCALSLPEGERLSSEQWGKVATAFITRMGIDPMENQFVVVQHKDTTHDHAHIIVNRIKPDGSIWNHRNDVYKAITTTQELEGLFSLTKTPGREAKVFAQPSFTKGEIEKHKRTGEFPAKVPVSKAIAEVTAAGPMDPVTFIQAMEARGIEAVPNVSKTGRMNGFSFQYQGVALKGSDVGAAWKKLSEVVQYEPDRDAERLRSIKKTSKRRGITGNRDADSPVTSGAGREGEGAPGGIADRVGDTVPGGSPDLFPVGAGTRGAADGVSGCYGGDEEAGEKAPLEKANPYSDGGDGVSGWGGVVDTLAILARGEQPDVQTDSHLGEVSSVAAPSRNLRLQAWYKQAACLGAPQYRVTVIDRDAERTAEYNRRWNEKHPDEQPKNLDDTHAINLCRGKDGEEHLWSAEEVANNISTLEYYNVNRYDIYVTPMDPKYHHILIDDLTTEGVTHIKAHYTPCLIQTSSENNFQSVIRVPRAEVSPDEQSAANLLIQRLNHLPDGCGGDRGISAPVHTFRMMGFHNKKPGRNNARTDIVFYRPGAVCPAAAEELEECRAEIRKKRATTAAAPRTTTEKSSVTAEIDFGSPTPFDAVFEREWSRQAGLARYQVARGKWGSVDDSTVDFRTCKELLRRGYGTEEIASSFKRKSPGLVRRHRAWEDYISRTLQAAGSALAEALEECVDEAAQHYDGR</sequence>
<dbReference type="InterPro" id="IPR039459">
    <property type="entry name" value="RepB-like_DNA_primase_dom"/>
</dbReference>
<evidence type="ECO:0000259" key="3">
    <source>
        <dbReference type="Pfam" id="PF16793"/>
    </source>
</evidence>
<feature type="compositionally biased region" description="Basic residues" evidence="1">
    <location>
        <begin position="260"/>
        <end position="269"/>
    </location>
</feature>
<feature type="region of interest" description="Disordered" evidence="1">
    <location>
        <begin position="328"/>
        <end position="349"/>
    </location>
</feature>
<evidence type="ECO:0000259" key="4">
    <source>
        <dbReference type="Pfam" id="PF22448"/>
    </source>
</evidence>
<accession>A0A644XSE8</accession>
<dbReference type="Gene3D" id="3.30.70.1790">
    <property type="entry name" value="RepB DNA-primase, N-terminal domain"/>
    <property type="match status" value="1"/>
</dbReference>
<dbReference type="Pfam" id="PF22448">
    <property type="entry name" value="RepB_primase_C"/>
    <property type="match status" value="1"/>
</dbReference>